<gene>
    <name evidence="1" type="ORF">TTHERM_00357119</name>
</gene>
<dbReference type="HOGENOM" id="CLU_592511_0_0_1"/>
<dbReference type="Proteomes" id="UP000009168">
    <property type="component" value="Unassembled WGS sequence"/>
</dbReference>
<name>A4VEG2_TETTS</name>
<evidence type="ECO:0000313" key="1">
    <source>
        <dbReference type="EMBL" id="EDK31924.2"/>
    </source>
</evidence>
<dbReference type="GeneID" id="7845196"/>
<accession>A4VEG2</accession>
<dbReference type="RefSeq" id="XP_001471210.2">
    <property type="nucleotide sequence ID" value="XM_001471160.2"/>
</dbReference>
<dbReference type="AlphaFoldDB" id="A4VEG2"/>
<organism evidence="1 2">
    <name type="scientific">Tetrahymena thermophila (strain SB210)</name>
    <dbReference type="NCBI Taxonomy" id="312017"/>
    <lineage>
        <taxon>Eukaryota</taxon>
        <taxon>Sar</taxon>
        <taxon>Alveolata</taxon>
        <taxon>Ciliophora</taxon>
        <taxon>Intramacronucleata</taxon>
        <taxon>Oligohymenophorea</taxon>
        <taxon>Hymenostomatida</taxon>
        <taxon>Tetrahymenina</taxon>
        <taxon>Tetrahymenidae</taxon>
        <taxon>Tetrahymena</taxon>
    </lineage>
</organism>
<evidence type="ECO:0000313" key="2">
    <source>
        <dbReference type="Proteomes" id="UP000009168"/>
    </source>
</evidence>
<dbReference type="KEGG" id="tet:TTHERM_00357119"/>
<sequence>MIIKDIKKDVIQKEEPSTNIFQQLITDKQFEPFGSFYTIGRHFNPITQDQLESFYMKDAEKDNTDEEYFQNITRKTKEDSEIFDPNLIFNPVIEDTVFSQENIVDFNDNIYYKEIKEQNAKNIIYKETLQRKYLYLFKIRCLLYQPTDLLRCEQKQKFKMYEFASFDLYRMKDSKLLDEVNLTLDFVMMTVQMTKEGKIIDPKFNFKEIEGANAGYVNGELYLTVKQRESNTSVIKFKAKYSFQRDLIVEVLNLVNHFCKKYPKKATTTYNNDDANLHRQEHDNKLEILKIRRTKLSIIKSDNIIPPKAILSYNVKYQQKDKPINANFTVGINNIVIHSAQYMEDKLQPEQKNKAREKKLYDIIYSVIPFNNCYLYYDQGEVPQNKQLKLKINSQELQFEFDTCQAVQNIIAAMQGIQSGKIMSDQIYIHIQTKYNEKQSQIKDIFYKAKSKEINKLINYHKNIINQLQSGKQFLLNFYIQIIQFQICFNLKFSIIKGLFQILSITKILKRMFQTKYSKKKTYQNLKIKMKLLKNKLS</sequence>
<reference evidence="2" key="1">
    <citation type="journal article" date="2006" name="PLoS Biol.">
        <title>Macronuclear genome sequence of the ciliate Tetrahymena thermophila, a model eukaryote.</title>
        <authorList>
            <person name="Eisen J.A."/>
            <person name="Coyne R.S."/>
            <person name="Wu M."/>
            <person name="Wu D."/>
            <person name="Thiagarajan M."/>
            <person name="Wortman J.R."/>
            <person name="Badger J.H."/>
            <person name="Ren Q."/>
            <person name="Amedeo P."/>
            <person name="Jones K.M."/>
            <person name="Tallon L.J."/>
            <person name="Delcher A.L."/>
            <person name="Salzberg S.L."/>
            <person name="Silva J.C."/>
            <person name="Haas B.J."/>
            <person name="Majoros W.H."/>
            <person name="Farzad M."/>
            <person name="Carlton J.M."/>
            <person name="Smith R.K. Jr."/>
            <person name="Garg J."/>
            <person name="Pearlman R.E."/>
            <person name="Karrer K.M."/>
            <person name="Sun L."/>
            <person name="Manning G."/>
            <person name="Elde N.C."/>
            <person name="Turkewitz A.P."/>
            <person name="Asai D.J."/>
            <person name="Wilkes D.E."/>
            <person name="Wang Y."/>
            <person name="Cai H."/>
            <person name="Collins K."/>
            <person name="Stewart B.A."/>
            <person name="Lee S.R."/>
            <person name="Wilamowska K."/>
            <person name="Weinberg Z."/>
            <person name="Ruzzo W.L."/>
            <person name="Wloga D."/>
            <person name="Gaertig J."/>
            <person name="Frankel J."/>
            <person name="Tsao C.-C."/>
            <person name="Gorovsky M.A."/>
            <person name="Keeling P.J."/>
            <person name="Waller R.F."/>
            <person name="Patron N.J."/>
            <person name="Cherry J.M."/>
            <person name="Stover N.A."/>
            <person name="Krieger C.J."/>
            <person name="del Toro C."/>
            <person name="Ryder H.F."/>
            <person name="Williamson S.C."/>
            <person name="Barbeau R.A."/>
            <person name="Hamilton E.P."/>
            <person name="Orias E."/>
        </authorList>
    </citation>
    <scope>NUCLEOTIDE SEQUENCE [LARGE SCALE GENOMIC DNA]</scope>
    <source>
        <strain evidence="2">SB210</strain>
    </source>
</reference>
<proteinExistence type="predicted"/>
<keyword evidence="2" id="KW-1185">Reference proteome</keyword>
<dbReference type="InParanoid" id="A4VEG2"/>
<protein>
    <submittedName>
        <fullName evidence="1">Uncharacterized protein</fullName>
    </submittedName>
</protein>
<dbReference type="EMBL" id="GG662749">
    <property type="protein sequence ID" value="EDK31924.2"/>
    <property type="molecule type" value="Genomic_DNA"/>
</dbReference>